<proteinExistence type="inferred from homology"/>
<comment type="subcellular location">
    <subcellularLocation>
        <location evidence="5">Nucleus</location>
    </subcellularLocation>
</comment>
<protein>
    <recommendedName>
        <fullName evidence="7">Alpha box domain-containing protein</fullName>
    </recommendedName>
</protein>
<name>A0ABR0JSA3_9EURO</name>
<organism evidence="8 9">
    <name type="scientific">Exophiala sideris</name>
    <dbReference type="NCBI Taxonomy" id="1016849"/>
    <lineage>
        <taxon>Eukaryota</taxon>
        <taxon>Fungi</taxon>
        <taxon>Dikarya</taxon>
        <taxon>Ascomycota</taxon>
        <taxon>Pezizomycotina</taxon>
        <taxon>Eurotiomycetes</taxon>
        <taxon>Chaetothyriomycetidae</taxon>
        <taxon>Chaetothyriales</taxon>
        <taxon>Herpotrichiellaceae</taxon>
        <taxon>Exophiala</taxon>
    </lineage>
</organism>
<comment type="similarity">
    <text evidence="5">Belongs to the MATALPHA1 family.</text>
</comment>
<comment type="caution">
    <text evidence="8">The sequence shown here is derived from an EMBL/GenBank/DDBJ whole genome shotgun (WGS) entry which is preliminary data.</text>
</comment>
<reference evidence="8 9" key="1">
    <citation type="submission" date="2023-08" db="EMBL/GenBank/DDBJ databases">
        <title>Black Yeasts Isolated from many extreme environments.</title>
        <authorList>
            <person name="Coleine C."/>
            <person name="Stajich J.E."/>
            <person name="Selbmann L."/>
        </authorList>
    </citation>
    <scope>NUCLEOTIDE SEQUENCE [LARGE SCALE GENOMIC DNA]</scope>
    <source>
        <strain evidence="8 9">CCFEE 6328</strain>
    </source>
</reference>
<feature type="compositionally biased region" description="Polar residues" evidence="6">
    <location>
        <begin position="45"/>
        <end position="57"/>
    </location>
</feature>
<keyword evidence="1 5" id="KW-0805">Transcription regulation</keyword>
<feature type="domain" description="Alpha box" evidence="7">
    <location>
        <begin position="75"/>
        <end position="130"/>
    </location>
</feature>
<accession>A0ABR0JSA3</accession>
<dbReference type="PROSITE" id="PS51325">
    <property type="entry name" value="ALPHA_BOX"/>
    <property type="match status" value="1"/>
</dbReference>
<evidence type="ECO:0000259" key="7">
    <source>
        <dbReference type="PROSITE" id="PS51325"/>
    </source>
</evidence>
<evidence type="ECO:0000256" key="3">
    <source>
        <dbReference type="ARBA" id="ARBA00023163"/>
    </source>
</evidence>
<dbReference type="InterPro" id="IPR036910">
    <property type="entry name" value="HMG_box_dom_sf"/>
</dbReference>
<sequence length="364" mass="39879">MAASNDFKSAFAELFNTMSSDQLKALSGSLALAAQLKTSVANMSSGDDVSVASTSASYPKRSRAQRRKAVVARHKPKRPLNAFMAYRTYYSPLFKGLPQKQKSGLMREMWCAEAKKTMWTLLGGAYSDLRDHHQETFPVDKFLSIAVPLLPIVPADKYLSKMGWTLSSDAAGEPVLFRNPAFNADILAAEYAPRTNLSLEDIVEHCYNQGLMPRDERRNPMEVLRENLRAEGLMDALPPADQTPPPACGSLILAVTPQSTSTMTTQPSSIETTPEPSDDGNVDGPVCENEENDALSMDAIINSDAYLSVASVTAEQQDAFDNNALALHFHPDVSPPILGFDPRVIQDDFDPFNLDLSELINFDA</sequence>
<evidence type="ECO:0000256" key="5">
    <source>
        <dbReference type="RuleBase" id="RU003516"/>
    </source>
</evidence>
<feature type="region of interest" description="Disordered" evidence="6">
    <location>
        <begin position="45"/>
        <end position="64"/>
    </location>
</feature>
<dbReference type="Pfam" id="PF04769">
    <property type="entry name" value="MATalpha_HMGbox"/>
    <property type="match status" value="1"/>
</dbReference>
<evidence type="ECO:0000256" key="1">
    <source>
        <dbReference type="ARBA" id="ARBA00023015"/>
    </source>
</evidence>
<feature type="region of interest" description="Disordered" evidence="6">
    <location>
        <begin position="258"/>
        <end position="289"/>
    </location>
</feature>
<evidence type="ECO:0000313" key="9">
    <source>
        <dbReference type="Proteomes" id="UP001345691"/>
    </source>
</evidence>
<keyword evidence="4 5" id="KW-0539">Nucleus</keyword>
<gene>
    <name evidence="8" type="ORF">LTR69_000947</name>
</gene>
<dbReference type="EMBL" id="JAVRRF010000001">
    <property type="protein sequence ID" value="KAK5068826.1"/>
    <property type="molecule type" value="Genomic_DNA"/>
</dbReference>
<evidence type="ECO:0000256" key="6">
    <source>
        <dbReference type="SAM" id="MobiDB-lite"/>
    </source>
</evidence>
<evidence type="ECO:0000256" key="2">
    <source>
        <dbReference type="ARBA" id="ARBA00023125"/>
    </source>
</evidence>
<dbReference type="SUPFAM" id="SSF47095">
    <property type="entry name" value="HMG-box"/>
    <property type="match status" value="1"/>
</dbReference>
<evidence type="ECO:0000313" key="8">
    <source>
        <dbReference type="EMBL" id="KAK5068826.1"/>
    </source>
</evidence>
<dbReference type="InterPro" id="IPR006856">
    <property type="entry name" value="MATalpha_HMGbox"/>
</dbReference>
<feature type="compositionally biased region" description="Low complexity" evidence="6">
    <location>
        <begin position="258"/>
        <end position="269"/>
    </location>
</feature>
<evidence type="ECO:0000256" key="4">
    <source>
        <dbReference type="ARBA" id="ARBA00023242"/>
    </source>
</evidence>
<dbReference type="Proteomes" id="UP001345691">
    <property type="component" value="Unassembled WGS sequence"/>
</dbReference>
<keyword evidence="2 5" id="KW-0238">DNA-binding</keyword>
<keyword evidence="3 5" id="KW-0804">Transcription</keyword>
<keyword evidence="9" id="KW-1185">Reference proteome</keyword>